<comment type="cofactor">
    <cofactor evidence="1 4">
        <name>thiamine diphosphate</name>
        <dbReference type="ChEBI" id="CHEBI:58937"/>
    </cofactor>
</comment>
<dbReference type="InterPro" id="IPR017597">
    <property type="entry name" value="Pyrv_DH_E1_asu_subgrp-y"/>
</dbReference>
<evidence type="ECO:0000259" key="5">
    <source>
        <dbReference type="Pfam" id="PF00676"/>
    </source>
</evidence>
<dbReference type="GO" id="GO:0006086">
    <property type="term" value="P:pyruvate decarboxylation to acetyl-CoA"/>
    <property type="evidence" value="ECO:0007669"/>
    <property type="project" value="InterPro"/>
</dbReference>
<evidence type="ECO:0000256" key="2">
    <source>
        <dbReference type="ARBA" id="ARBA00023002"/>
    </source>
</evidence>
<keyword evidence="7" id="KW-1185">Reference proteome</keyword>
<keyword evidence="4 6" id="KW-0670">Pyruvate</keyword>
<feature type="domain" description="Dehydrogenase E1 component" evidence="5">
    <location>
        <begin position="64"/>
        <end position="360"/>
    </location>
</feature>
<dbReference type="EMBL" id="JAGDFL010000010">
    <property type="protein sequence ID" value="KAG7401588.1"/>
    <property type="molecule type" value="Genomic_DNA"/>
</dbReference>
<sequence>MMMLRRSTAALARKAAPTSRAFSAASGDVKFEFASPFELHRLEEGPAEFAYTNREEMLSYYKLMYTMRRMEITNDNEYKARTIRGFCHLYDGQEAVATGVEAALDRTDSWITSYRNHCIMLARGAEVKDVLGELFGKACGATGAKGGSMHFYKKESNFYGGQGIVGAQVPVGAGLAFASKYNHNGEGLMPCSITMFGDGAANQGQVYEAANMAALWKLPVIFCIENNHYGMGTSTQRSTANNEYYTMGNKIPGIKCDGNDVLAVRECTKFLKQWCGEGKGPIFVEMNTYRYHGHSMSDPGVTYRNRDEISQMRASRDPIELVKKRMIETEMATADEIKELEKKVRAEVVKATKEAKASGLADVSTAFTQVYSDDKGNNEYPPFIRFPDYAKSMVNGKAQQ</sequence>
<dbReference type="FunFam" id="3.40.50.970:FF:000013">
    <property type="entry name" value="Pyruvate dehydrogenase E1 component subunit alpha"/>
    <property type="match status" value="1"/>
</dbReference>
<accession>A0A8T1XBC6</accession>
<keyword evidence="2 4" id="KW-0560">Oxidoreductase</keyword>
<dbReference type="PANTHER" id="PTHR11516:SF60">
    <property type="entry name" value="PYRUVATE DEHYDROGENASE E1 COMPONENT SUBUNIT ALPHA"/>
    <property type="match status" value="1"/>
</dbReference>
<proteinExistence type="predicted"/>
<dbReference type="CDD" id="cd02000">
    <property type="entry name" value="TPP_E1_PDC_ADC_BCADC"/>
    <property type="match status" value="1"/>
</dbReference>
<gene>
    <name evidence="6" type="primary">PDHA1</name>
    <name evidence="6" type="ORF">PHYBOEH_000120</name>
</gene>
<reference evidence="6" key="1">
    <citation type="submission" date="2021-02" db="EMBL/GenBank/DDBJ databases">
        <authorList>
            <person name="Palmer J.M."/>
        </authorList>
    </citation>
    <scope>NUCLEOTIDE SEQUENCE</scope>
    <source>
        <strain evidence="6">SCRP23</strain>
    </source>
</reference>
<evidence type="ECO:0000256" key="4">
    <source>
        <dbReference type="RuleBase" id="RU361139"/>
    </source>
</evidence>
<dbReference type="EC" id="1.2.4.1" evidence="4"/>
<evidence type="ECO:0000256" key="3">
    <source>
        <dbReference type="ARBA" id="ARBA00023052"/>
    </source>
</evidence>
<dbReference type="Pfam" id="PF00676">
    <property type="entry name" value="E1_dh"/>
    <property type="match status" value="1"/>
</dbReference>
<evidence type="ECO:0000313" key="7">
    <source>
        <dbReference type="Proteomes" id="UP000693981"/>
    </source>
</evidence>
<keyword evidence="3 4" id="KW-0786">Thiamine pyrophosphate</keyword>
<dbReference type="Proteomes" id="UP000693981">
    <property type="component" value="Unassembled WGS sequence"/>
</dbReference>
<dbReference type="NCBIfam" id="TIGR03182">
    <property type="entry name" value="PDH_E1_alph_y"/>
    <property type="match status" value="1"/>
</dbReference>
<evidence type="ECO:0000313" key="6">
    <source>
        <dbReference type="EMBL" id="KAG7401588.1"/>
    </source>
</evidence>
<protein>
    <recommendedName>
        <fullName evidence="4">Pyruvate dehydrogenase E1 component subunit alpha</fullName>
        <ecNumber evidence="4">1.2.4.1</ecNumber>
    </recommendedName>
</protein>
<organism evidence="6 7">
    <name type="scientific">Phytophthora boehmeriae</name>
    <dbReference type="NCBI Taxonomy" id="109152"/>
    <lineage>
        <taxon>Eukaryota</taxon>
        <taxon>Sar</taxon>
        <taxon>Stramenopiles</taxon>
        <taxon>Oomycota</taxon>
        <taxon>Peronosporomycetes</taxon>
        <taxon>Peronosporales</taxon>
        <taxon>Peronosporaceae</taxon>
        <taxon>Phytophthora</taxon>
    </lineage>
</organism>
<dbReference type="InterPro" id="IPR001017">
    <property type="entry name" value="DH_E1"/>
</dbReference>
<evidence type="ECO:0000256" key="1">
    <source>
        <dbReference type="ARBA" id="ARBA00001964"/>
    </source>
</evidence>
<dbReference type="PANTHER" id="PTHR11516">
    <property type="entry name" value="PYRUVATE DEHYDROGENASE E1 COMPONENT, ALPHA SUBUNIT BACTERIAL AND ORGANELLAR"/>
    <property type="match status" value="1"/>
</dbReference>
<dbReference type="GO" id="GO:0004739">
    <property type="term" value="F:pyruvate dehydrogenase (acetyl-transferring) activity"/>
    <property type="evidence" value="ECO:0007669"/>
    <property type="project" value="UniProtKB-UniRule"/>
</dbReference>
<comment type="function">
    <text evidence="4">The pyruvate dehydrogenase complex catalyzes the overall conversion of pyruvate to acetyl-CoA and CO(2).</text>
</comment>
<comment type="caution">
    <text evidence="6">The sequence shown here is derived from an EMBL/GenBank/DDBJ whole genome shotgun (WGS) entry which is preliminary data.</text>
</comment>
<dbReference type="AlphaFoldDB" id="A0A8T1XBC6"/>
<comment type="catalytic activity">
    <reaction evidence="4">
        <text>N(6)-[(R)-lipoyl]-L-lysyl-[protein] + pyruvate + H(+) = N(6)-[(R)-S(8)-acetyldihydrolipoyl]-L-lysyl-[protein] + CO2</text>
        <dbReference type="Rhea" id="RHEA:19189"/>
        <dbReference type="Rhea" id="RHEA-COMP:10474"/>
        <dbReference type="Rhea" id="RHEA-COMP:10478"/>
        <dbReference type="ChEBI" id="CHEBI:15361"/>
        <dbReference type="ChEBI" id="CHEBI:15378"/>
        <dbReference type="ChEBI" id="CHEBI:16526"/>
        <dbReference type="ChEBI" id="CHEBI:83099"/>
        <dbReference type="ChEBI" id="CHEBI:83111"/>
        <dbReference type="EC" id="1.2.4.1"/>
    </reaction>
</comment>
<dbReference type="InterPro" id="IPR050642">
    <property type="entry name" value="PDH_E1_Alpha_Subunit"/>
</dbReference>
<name>A0A8T1XBC6_9STRA</name>
<dbReference type="OrthoDB" id="10256198at2759"/>